<gene>
    <name evidence="2" type="ORF">E2C01_020339</name>
</gene>
<dbReference type="AlphaFoldDB" id="A0A5B7E1Q9"/>
<organism evidence="2 3">
    <name type="scientific">Portunus trituberculatus</name>
    <name type="common">Swimming crab</name>
    <name type="synonym">Neptunus trituberculatus</name>
    <dbReference type="NCBI Taxonomy" id="210409"/>
    <lineage>
        <taxon>Eukaryota</taxon>
        <taxon>Metazoa</taxon>
        <taxon>Ecdysozoa</taxon>
        <taxon>Arthropoda</taxon>
        <taxon>Crustacea</taxon>
        <taxon>Multicrustacea</taxon>
        <taxon>Malacostraca</taxon>
        <taxon>Eumalacostraca</taxon>
        <taxon>Eucarida</taxon>
        <taxon>Decapoda</taxon>
        <taxon>Pleocyemata</taxon>
        <taxon>Brachyura</taxon>
        <taxon>Eubrachyura</taxon>
        <taxon>Portunoidea</taxon>
        <taxon>Portunidae</taxon>
        <taxon>Portuninae</taxon>
        <taxon>Portunus</taxon>
    </lineage>
</organism>
<evidence type="ECO:0000256" key="1">
    <source>
        <dbReference type="SAM" id="MobiDB-lite"/>
    </source>
</evidence>
<comment type="caution">
    <text evidence="2">The sequence shown here is derived from an EMBL/GenBank/DDBJ whole genome shotgun (WGS) entry which is preliminary data.</text>
</comment>
<evidence type="ECO:0000313" key="3">
    <source>
        <dbReference type="Proteomes" id="UP000324222"/>
    </source>
</evidence>
<feature type="compositionally biased region" description="Gly residues" evidence="1">
    <location>
        <begin position="281"/>
        <end position="296"/>
    </location>
</feature>
<feature type="region of interest" description="Disordered" evidence="1">
    <location>
        <begin position="260"/>
        <end position="302"/>
    </location>
</feature>
<protein>
    <submittedName>
        <fullName evidence="2">Uncharacterized protein</fullName>
    </submittedName>
</protein>
<evidence type="ECO:0000313" key="2">
    <source>
        <dbReference type="EMBL" id="MPC27173.1"/>
    </source>
</evidence>
<dbReference type="EMBL" id="VSRR010001703">
    <property type="protein sequence ID" value="MPC27173.1"/>
    <property type="molecule type" value="Genomic_DNA"/>
</dbReference>
<keyword evidence="3" id="KW-1185">Reference proteome</keyword>
<name>A0A5B7E1Q9_PORTR</name>
<sequence>MTQCYTSHAIDEPCHVTQTPHNTSTRPRLTITATLLPSHHNSNTSNTQQHKAIHRRSAGVGRDVFWSRGGGVCVLNVYVVLRGCVPDPHTPRPLPLMYVYASAQNASSLSPCPSLPSFSAKPEVPALYIVHSGSLIATTGSAESGLAPPEEKRSAACEDRNAAYLFVVPEFPRFERGARVRLVEVRYFVRHTEGPGSRGLCCVPWAACWAKADWPVLSAESPSRPSPPPARHLYATYKCPRNAAAAAATTTAVVWVAESEQNEQRRLSIPRRPPSLRLSGGLAGRGGAGGGGGQLGSGSKHS</sequence>
<accession>A0A5B7E1Q9</accession>
<proteinExistence type="predicted"/>
<dbReference type="Proteomes" id="UP000324222">
    <property type="component" value="Unassembled WGS sequence"/>
</dbReference>
<reference evidence="2 3" key="1">
    <citation type="submission" date="2019-05" db="EMBL/GenBank/DDBJ databases">
        <title>Another draft genome of Portunus trituberculatus and its Hox gene families provides insights of decapod evolution.</title>
        <authorList>
            <person name="Jeong J.-H."/>
            <person name="Song I."/>
            <person name="Kim S."/>
            <person name="Choi T."/>
            <person name="Kim D."/>
            <person name="Ryu S."/>
            <person name="Kim W."/>
        </authorList>
    </citation>
    <scope>NUCLEOTIDE SEQUENCE [LARGE SCALE GENOMIC DNA]</scope>
    <source>
        <tissue evidence="2">Muscle</tissue>
    </source>
</reference>